<reference evidence="1 2" key="1">
    <citation type="submission" date="2019-03" db="EMBL/GenBank/DDBJ databases">
        <title>Genomic Encyclopedia of Type Strains, Phase IV (KMG-IV): sequencing the most valuable type-strain genomes for metagenomic binning, comparative biology and taxonomic classification.</title>
        <authorList>
            <person name="Goeker M."/>
        </authorList>
    </citation>
    <scope>NUCLEOTIDE SEQUENCE [LARGE SCALE GENOMIC DNA]</scope>
    <source>
        <strain evidence="1 2">DSM 10053</strain>
    </source>
</reference>
<dbReference type="EMBL" id="SMGJ01000007">
    <property type="protein sequence ID" value="TCK67137.1"/>
    <property type="molecule type" value="Genomic_DNA"/>
</dbReference>
<sequence>MAVKRKSHLKKTNKSFAEQIRRTARIRRLRLSKHHIAMRHALVFHSQQES</sequence>
<dbReference type="Proteomes" id="UP000295496">
    <property type="component" value="Unassembled WGS sequence"/>
</dbReference>
<dbReference type="AlphaFoldDB" id="A0A4R1KRC8"/>
<accession>A0A4R1KRC8</accession>
<organism evidence="1 2">
    <name type="scientific">Lonepinella koalarum</name>
    <dbReference type="NCBI Taxonomy" id="53417"/>
    <lineage>
        <taxon>Bacteria</taxon>
        <taxon>Pseudomonadati</taxon>
        <taxon>Pseudomonadota</taxon>
        <taxon>Gammaproteobacteria</taxon>
        <taxon>Pasteurellales</taxon>
        <taxon>Pasteurellaceae</taxon>
        <taxon>Lonepinella</taxon>
    </lineage>
</organism>
<name>A0A4R1KRC8_9PAST</name>
<keyword evidence="2" id="KW-1185">Reference proteome</keyword>
<protein>
    <submittedName>
        <fullName evidence="1">Uncharacterized protein</fullName>
    </submittedName>
</protein>
<dbReference type="RefSeq" id="WP_153985405.1">
    <property type="nucleotide sequence ID" value="NZ_CP170642.1"/>
</dbReference>
<evidence type="ECO:0000313" key="2">
    <source>
        <dbReference type="Proteomes" id="UP000295496"/>
    </source>
</evidence>
<evidence type="ECO:0000313" key="1">
    <source>
        <dbReference type="EMBL" id="TCK67137.1"/>
    </source>
</evidence>
<gene>
    <name evidence="1" type="ORF">EV692_2044</name>
</gene>
<proteinExistence type="predicted"/>
<comment type="caution">
    <text evidence="1">The sequence shown here is derived from an EMBL/GenBank/DDBJ whole genome shotgun (WGS) entry which is preliminary data.</text>
</comment>